<evidence type="ECO:0000256" key="5">
    <source>
        <dbReference type="ARBA" id="ARBA00022989"/>
    </source>
</evidence>
<evidence type="ECO:0000256" key="3">
    <source>
        <dbReference type="ARBA" id="ARBA00022692"/>
    </source>
</evidence>
<protein>
    <submittedName>
        <fullName evidence="12">Uncharacterized protein LOC112684079</fullName>
    </submittedName>
</protein>
<reference evidence="12" key="2">
    <citation type="submission" date="2025-04" db="UniProtKB">
        <authorList>
            <consortium name="RefSeq"/>
        </authorList>
    </citation>
    <scope>IDENTIFICATION</scope>
    <source>
        <tissue evidence="12">Whole body</tissue>
    </source>
</reference>
<evidence type="ECO:0000313" key="11">
    <source>
        <dbReference type="Proteomes" id="UP000694846"/>
    </source>
</evidence>
<evidence type="ECO:0000313" key="10">
    <source>
        <dbReference type="EMBL" id="MBY75484.1"/>
    </source>
</evidence>
<dbReference type="GeneID" id="112684079"/>
<feature type="region of interest" description="Disordered" evidence="7">
    <location>
        <begin position="375"/>
        <end position="430"/>
    </location>
</feature>
<dbReference type="EMBL" id="GGMS01006281">
    <property type="protein sequence ID" value="MBY75484.1"/>
    <property type="molecule type" value="Transcribed_RNA"/>
</dbReference>
<feature type="transmembrane region" description="Helical" evidence="8">
    <location>
        <begin position="91"/>
        <end position="112"/>
    </location>
</feature>
<feature type="domain" description="Proline-rich transmembrane protein 3/4" evidence="9">
    <location>
        <begin position="36"/>
        <end position="227"/>
    </location>
</feature>
<dbReference type="OrthoDB" id="10066605at2759"/>
<evidence type="ECO:0000256" key="7">
    <source>
        <dbReference type="SAM" id="MobiDB-lite"/>
    </source>
</evidence>
<sequence length="563" mass="63003">MQQGYNGTQRHGQECVKNPEECKNKMWKKCNLSDSSDHSPHPSWDNVCVEQLIWTFNIHSYGFACLFFILSFYAVFSILNIRSQTSNKKPYMAAINALLLATGICRAFVLFVDPYNTKRNISSVVTHLTWDLGLCSLVTALSLLLLAYLQLTQLQAGPSNMRRKSVVVTVTVLIVGVLVPADIVASVDYKLWVLGNAVRILLHIWGIWLCCFFLYLGVKVMTLVKRMPKSVLQNFDSRHKGIMQLGILAPYNNLATSMAAALVPALLVPHQSKSDSKDKPTVKITAPSEVANSFNRMNRRASSFVQRQKRSGSLLSPTTPSRRSSEVQSIIQKRLSCVEGSKQFLALSPNNNTSDSTEPEESSWRKSFAKSISWQFPKTGESSTTNDTSPTTSSSLLTPLQPQRSFRLKSTGQADQETRPTTRHSSSFSDLSSEMNLSTILNHIAFVNRGNGTGDAKMENVRRRASKVTVTKSEIVYVIKTVHICAGLAMLLCFFNFATDINLIGVYSYDRPWCWLIMQSLIRVLELSLACMLANLTKQPVNVIHHTQYTHPLRAKLRGSFFI</sequence>
<evidence type="ECO:0000256" key="1">
    <source>
        <dbReference type="ARBA" id="ARBA00004141"/>
    </source>
</evidence>
<evidence type="ECO:0000256" key="6">
    <source>
        <dbReference type="ARBA" id="ARBA00023136"/>
    </source>
</evidence>
<dbReference type="Proteomes" id="UP000694846">
    <property type="component" value="Unplaced"/>
</dbReference>
<keyword evidence="3 8" id="KW-0812">Transmembrane</keyword>
<feature type="region of interest" description="Disordered" evidence="7">
    <location>
        <begin position="301"/>
        <end position="328"/>
    </location>
</feature>
<feature type="compositionally biased region" description="Low complexity" evidence="7">
    <location>
        <begin position="382"/>
        <end position="402"/>
    </location>
</feature>
<reference evidence="10" key="1">
    <citation type="submission" date="2018-04" db="EMBL/GenBank/DDBJ databases">
        <title>Transcriptome assembly of Sipha flava.</title>
        <authorList>
            <person name="Scully E.D."/>
            <person name="Geib S.M."/>
            <person name="Palmer N.A."/>
            <person name="Koch K."/>
            <person name="Bradshaw J."/>
            <person name="Heng-Moss T."/>
            <person name="Sarath G."/>
        </authorList>
    </citation>
    <scope>NUCLEOTIDE SEQUENCE</scope>
</reference>
<evidence type="ECO:0000256" key="4">
    <source>
        <dbReference type="ARBA" id="ARBA00022729"/>
    </source>
</evidence>
<feature type="transmembrane region" description="Helical" evidence="8">
    <location>
        <begin position="166"/>
        <end position="185"/>
    </location>
</feature>
<accession>A0A2S2QCL2</accession>
<gene>
    <name evidence="12" type="primary">LOC112684079</name>
    <name evidence="10" type="ORF">g.143887</name>
</gene>
<evidence type="ECO:0000256" key="2">
    <source>
        <dbReference type="ARBA" id="ARBA00022553"/>
    </source>
</evidence>
<dbReference type="InterPro" id="IPR052836">
    <property type="entry name" value="PRRT_domain-containing"/>
</dbReference>
<comment type="subcellular location">
    <subcellularLocation>
        <location evidence="1">Membrane</location>
        <topology evidence="1">Multi-pass membrane protein</topology>
    </subcellularLocation>
</comment>
<dbReference type="PANTHER" id="PTHR35578">
    <property type="entry name" value="PROLINE-RICH TRANSMEMBRANE PROTEIN 4-RELATED"/>
    <property type="match status" value="1"/>
</dbReference>
<evidence type="ECO:0000259" key="9">
    <source>
        <dbReference type="Pfam" id="PF25987"/>
    </source>
</evidence>
<dbReference type="InterPro" id="IPR059081">
    <property type="entry name" value="PRRT3-4"/>
</dbReference>
<dbReference type="PANTHER" id="PTHR35578:SF6">
    <property type="entry name" value="PROLINE-RICH TRANSMEMBRANE PROTEIN 4"/>
    <property type="match status" value="1"/>
</dbReference>
<keyword evidence="2" id="KW-0597">Phosphoprotein</keyword>
<evidence type="ECO:0000256" key="8">
    <source>
        <dbReference type="SAM" id="Phobius"/>
    </source>
</evidence>
<keyword evidence="4" id="KW-0732">Signal</keyword>
<organism evidence="10">
    <name type="scientific">Sipha flava</name>
    <name type="common">yellow sugarcane aphid</name>
    <dbReference type="NCBI Taxonomy" id="143950"/>
    <lineage>
        <taxon>Eukaryota</taxon>
        <taxon>Metazoa</taxon>
        <taxon>Ecdysozoa</taxon>
        <taxon>Arthropoda</taxon>
        <taxon>Hexapoda</taxon>
        <taxon>Insecta</taxon>
        <taxon>Pterygota</taxon>
        <taxon>Neoptera</taxon>
        <taxon>Paraneoptera</taxon>
        <taxon>Hemiptera</taxon>
        <taxon>Sternorrhyncha</taxon>
        <taxon>Aphidomorpha</taxon>
        <taxon>Aphidoidea</taxon>
        <taxon>Aphididae</taxon>
        <taxon>Sipha</taxon>
    </lineage>
</organism>
<evidence type="ECO:0000313" key="12">
    <source>
        <dbReference type="RefSeq" id="XP_025411173.1"/>
    </source>
</evidence>
<feature type="transmembrane region" description="Helical" evidence="8">
    <location>
        <begin position="197"/>
        <end position="218"/>
    </location>
</feature>
<dbReference type="RefSeq" id="XP_025411173.1">
    <property type="nucleotide sequence ID" value="XM_025555388.1"/>
</dbReference>
<name>A0A2S2QCL2_9HEMI</name>
<keyword evidence="5 8" id="KW-1133">Transmembrane helix</keyword>
<feature type="transmembrane region" description="Helical" evidence="8">
    <location>
        <begin position="124"/>
        <end position="146"/>
    </location>
</feature>
<dbReference type="Pfam" id="PF25987">
    <property type="entry name" value="PRRT3"/>
    <property type="match status" value="1"/>
</dbReference>
<feature type="transmembrane region" description="Helical" evidence="8">
    <location>
        <begin position="61"/>
        <end position="79"/>
    </location>
</feature>
<keyword evidence="6 8" id="KW-0472">Membrane</keyword>
<proteinExistence type="predicted"/>
<keyword evidence="11" id="KW-1185">Reference proteome</keyword>
<dbReference type="AlphaFoldDB" id="A0A2S2QCL2"/>